<protein>
    <submittedName>
        <fullName evidence="1">Uncharacterized protein</fullName>
    </submittedName>
</protein>
<evidence type="ECO:0000313" key="2">
    <source>
        <dbReference type="Proteomes" id="UP000277204"/>
    </source>
</evidence>
<name>A0A183M9F9_9TREM</name>
<accession>A0A183M9F9</accession>
<gene>
    <name evidence="1" type="ORF">SMRZ_LOCUS12684</name>
</gene>
<dbReference type="Proteomes" id="UP000277204">
    <property type="component" value="Unassembled WGS sequence"/>
</dbReference>
<reference evidence="1 2" key="1">
    <citation type="submission" date="2018-11" db="EMBL/GenBank/DDBJ databases">
        <authorList>
            <consortium name="Pathogen Informatics"/>
        </authorList>
    </citation>
    <scope>NUCLEOTIDE SEQUENCE [LARGE SCALE GENOMIC DNA]</scope>
    <source>
        <strain evidence="1 2">Zambia</strain>
    </source>
</reference>
<dbReference type="EMBL" id="UZAI01008288">
    <property type="protein sequence ID" value="VDP01628.1"/>
    <property type="molecule type" value="Genomic_DNA"/>
</dbReference>
<dbReference type="AlphaFoldDB" id="A0A183M9F9"/>
<organism evidence="1 2">
    <name type="scientific">Schistosoma margrebowiei</name>
    <dbReference type="NCBI Taxonomy" id="48269"/>
    <lineage>
        <taxon>Eukaryota</taxon>
        <taxon>Metazoa</taxon>
        <taxon>Spiralia</taxon>
        <taxon>Lophotrochozoa</taxon>
        <taxon>Platyhelminthes</taxon>
        <taxon>Trematoda</taxon>
        <taxon>Digenea</taxon>
        <taxon>Strigeidida</taxon>
        <taxon>Schistosomatoidea</taxon>
        <taxon>Schistosomatidae</taxon>
        <taxon>Schistosoma</taxon>
    </lineage>
</organism>
<evidence type="ECO:0000313" key="1">
    <source>
        <dbReference type="EMBL" id="VDP01628.1"/>
    </source>
</evidence>
<proteinExistence type="predicted"/>
<keyword evidence="2" id="KW-1185">Reference proteome</keyword>
<sequence>MVYPSNSTYNQQIYAQVDLDVPIKLPFCRMVVCQQLSNHDC</sequence>